<keyword evidence="21" id="KW-1185">Reference proteome</keyword>
<dbReference type="SUPFAM" id="SSF53822">
    <property type="entry name" value="Periplasmic binding protein-like I"/>
    <property type="match status" value="1"/>
</dbReference>
<evidence type="ECO:0000256" key="13">
    <source>
        <dbReference type="RuleBase" id="RU000405"/>
    </source>
</evidence>
<evidence type="ECO:0000256" key="2">
    <source>
        <dbReference type="ARBA" id="ARBA00012202"/>
    </source>
</evidence>
<dbReference type="PRINTS" id="PR00255">
    <property type="entry name" value="NATPEPTIDER"/>
</dbReference>
<dbReference type="Gene3D" id="3.40.50.2300">
    <property type="match status" value="2"/>
</dbReference>
<dbReference type="Gene3D" id="3.30.70.1230">
    <property type="entry name" value="Nucleotide cyclase"/>
    <property type="match status" value="1"/>
</dbReference>
<keyword evidence="3 16" id="KW-0812">Transmembrane</keyword>
<dbReference type="Pfam" id="PF00211">
    <property type="entry name" value="Guanylate_cyc"/>
    <property type="match status" value="1"/>
</dbReference>
<dbReference type="GO" id="GO:0005525">
    <property type="term" value="F:GTP binding"/>
    <property type="evidence" value="ECO:0007669"/>
    <property type="project" value="UniProtKB-KW"/>
</dbReference>
<gene>
    <name evidence="20" type="ORF">PMEA_00011006</name>
</gene>
<accession>A0AAU9VLD9</accession>
<dbReference type="Proteomes" id="UP001159428">
    <property type="component" value="Unassembled WGS sequence"/>
</dbReference>
<evidence type="ECO:0000256" key="16">
    <source>
        <dbReference type="SAM" id="Phobius"/>
    </source>
</evidence>
<dbReference type="Pfam" id="PF01094">
    <property type="entry name" value="ANF_receptor"/>
    <property type="match status" value="1"/>
</dbReference>
<dbReference type="GO" id="GO:0035556">
    <property type="term" value="P:intracellular signal transduction"/>
    <property type="evidence" value="ECO:0007669"/>
    <property type="project" value="InterPro"/>
</dbReference>
<keyword evidence="9" id="KW-0675">Receptor</keyword>
<dbReference type="InterPro" id="IPR001054">
    <property type="entry name" value="A/G_cyclase"/>
</dbReference>
<dbReference type="InterPro" id="IPR001170">
    <property type="entry name" value="ANPR/GUC"/>
</dbReference>
<evidence type="ECO:0000313" key="20">
    <source>
        <dbReference type="EMBL" id="CAH3033211.1"/>
    </source>
</evidence>
<proteinExistence type="inferred from homology"/>
<feature type="coiled-coil region" evidence="15">
    <location>
        <begin position="795"/>
        <end position="822"/>
    </location>
</feature>
<keyword evidence="10" id="KW-0325">Glycoprotein</keyword>
<evidence type="ECO:0000256" key="3">
    <source>
        <dbReference type="ARBA" id="ARBA00022692"/>
    </source>
</evidence>
<keyword evidence="15" id="KW-0175">Coiled coil</keyword>
<dbReference type="FunFam" id="3.30.70.1230:FF:000004">
    <property type="entry name" value="Guanylate cyclase"/>
    <property type="match status" value="1"/>
</dbReference>
<dbReference type="GO" id="GO:0005524">
    <property type="term" value="F:ATP binding"/>
    <property type="evidence" value="ECO:0007669"/>
    <property type="project" value="InterPro"/>
</dbReference>
<comment type="similarity">
    <text evidence="13">Belongs to the adenylyl cyclase class-4/guanylyl cyclase family.</text>
</comment>
<feature type="chain" id="PRO_5043930899" description="Guanylate cyclase" evidence="17">
    <location>
        <begin position="19"/>
        <end position="1058"/>
    </location>
</feature>
<evidence type="ECO:0000256" key="4">
    <source>
        <dbReference type="ARBA" id="ARBA00022729"/>
    </source>
</evidence>
<evidence type="ECO:0000256" key="14">
    <source>
        <dbReference type="RuleBase" id="RU003431"/>
    </source>
</evidence>
<evidence type="ECO:0000256" key="7">
    <source>
        <dbReference type="ARBA" id="ARBA00023134"/>
    </source>
</evidence>
<evidence type="ECO:0000256" key="17">
    <source>
        <dbReference type="SAM" id="SignalP"/>
    </source>
</evidence>
<dbReference type="SUPFAM" id="SSF56112">
    <property type="entry name" value="Protein kinase-like (PK-like)"/>
    <property type="match status" value="1"/>
</dbReference>
<dbReference type="Gene3D" id="1.10.510.10">
    <property type="entry name" value="Transferase(Phosphotransferase) domain 1"/>
    <property type="match status" value="1"/>
</dbReference>
<dbReference type="PROSITE" id="PS00452">
    <property type="entry name" value="GUANYLATE_CYCLASE_1"/>
    <property type="match status" value="1"/>
</dbReference>
<evidence type="ECO:0000256" key="5">
    <source>
        <dbReference type="ARBA" id="ARBA00022741"/>
    </source>
</evidence>
<evidence type="ECO:0000259" key="19">
    <source>
        <dbReference type="PROSITE" id="PS50125"/>
    </source>
</evidence>
<dbReference type="InterPro" id="IPR011645">
    <property type="entry name" value="HNOB_dom_associated"/>
</dbReference>
<sequence length="1058" mass="119168">MFPLYVTCVQLWLSCAASKEIRVAVLVPITGTFQVGDGIRPVIKAAFDDVNNDENLLVGVNLTYTVQNSACDPVRAVGITADLMQSSASVDAYIGPGCSIACLSAGLLAQYWNKPIISFSCSSLDLQDRDKYSTFARTQPFSRTYSESTPLILYQIMRKFKWRRAAILAKDDGLTSIWVPIANNVLNYFKSSNLTISYYNVYKVMDDLETQYRDAKKLLEETQKHARVIFILAHRNEVARLLLIAKELGMLEGDFAFVTLDFYISESLRTSLAKKTWSLSWEKMLEIFEGLITLSVKKPNGLELQNITKWLNRGLQDMPVFQNLTAVVIAAKTAPYLYDAVLLYAHALNRTLSQRGNISNGTTVFKNMVTKTRLFTGMSGPVRIDEKGNRVPHFVFENIHKSSGSALLELDSNGTVIRRFNVRAVWPGGSTKIPDDEPECVFDDSCKDSDEHMEDWLIVVIVVSSFVVVLVPISYIFHRRKMYEKDLLNDAWIIDFSQITLGTVDNRFASKVIKSLNSRQSVQTEWVGDGKLFLSNVGRYKGELVAIKRLHKDSVHLTRDILIEMKQVRDIVHTNLNPYIGVCIASPNVSIISHYCYRGSLEEILANQNIKLDWFFRASFAQDIAMGLWVLHASPVHVHGHLRSSKCLIDSRWVCKVSDYGLGLLKIGQRAHEISEHAKYRKLFWTAPEHLCEDAIPRYSQAGDTYSYGIILSELLSREEPYSSHCVDPKDIIDQVRKCLVPPFRPDLPSEIRDNEGIIHLMETCWDNDPSMRPAFSEIKSKLKSLNCGKNANIVDNMIRMMEDYTNQLENLVDERTMQLAEEKAKTDELLYKMLPKPIAEDLKLGRSVTAESFSSVTIYFSDIVGFTSIAAKCTPLQVVHFLNDLYTCFDNVIDSHDVYKVETIGDAYMVVSGLPVRNDNKHAGEIATMALNLLSSTRDFTIQHMPNKRLQLRIGIHTGPCVAGVVGLKMPRYCLFGDTVNYASRMESSGLALRIHLSPECKVALDQLGGFHLEERGPVSIKGKGTITTHFLNGKDGFTKPLPDLCEAAPLTEHEFK</sequence>
<comment type="catalytic activity">
    <reaction evidence="14">
        <text>GTP = 3',5'-cyclic GMP + diphosphate</text>
        <dbReference type="Rhea" id="RHEA:13665"/>
        <dbReference type="ChEBI" id="CHEBI:33019"/>
        <dbReference type="ChEBI" id="CHEBI:37565"/>
        <dbReference type="ChEBI" id="CHEBI:57746"/>
        <dbReference type="EC" id="4.6.1.2"/>
    </reaction>
</comment>
<dbReference type="InterPro" id="IPR029787">
    <property type="entry name" value="Nucleotide_cyclase"/>
</dbReference>
<protein>
    <recommendedName>
        <fullName evidence="2 14">Guanylate cyclase</fullName>
        <ecNumber evidence="2 14">4.6.1.2</ecNumber>
    </recommendedName>
</protein>
<dbReference type="SMART" id="SM00044">
    <property type="entry name" value="CYCc"/>
    <property type="match status" value="1"/>
</dbReference>
<dbReference type="GO" id="GO:0001653">
    <property type="term" value="F:peptide receptor activity"/>
    <property type="evidence" value="ECO:0007669"/>
    <property type="project" value="TreeGrafter"/>
</dbReference>
<evidence type="ECO:0000256" key="1">
    <source>
        <dbReference type="ARBA" id="ARBA00004479"/>
    </source>
</evidence>
<name>A0AAU9VLD9_9CNID</name>
<feature type="transmembrane region" description="Helical" evidence="16">
    <location>
        <begin position="456"/>
        <end position="477"/>
    </location>
</feature>
<dbReference type="GO" id="GO:0004672">
    <property type="term" value="F:protein kinase activity"/>
    <property type="evidence" value="ECO:0007669"/>
    <property type="project" value="InterPro"/>
</dbReference>
<evidence type="ECO:0000256" key="11">
    <source>
        <dbReference type="ARBA" id="ARBA00023239"/>
    </source>
</evidence>
<dbReference type="GO" id="GO:0004016">
    <property type="term" value="F:adenylate cyclase activity"/>
    <property type="evidence" value="ECO:0007669"/>
    <property type="project" value="TreeGrafter"/>
</dbReference>
<dbReference type="AlphaFoldDB" id="A0AAU9VLD9"/>
<dbReference type="InterPro" id="IPR000719">
    <property type="entry name" value="Prot_kinase_dom"/>
</dbReference>
<dbReference type="GO" id="GO:0007168">
    <property type="term" value="P:receptor guanylyl cyclase signaling pathway"/>
    <property type="evidence" value="ECO:0007669"/>
    <property type="project" value="TreeGrafter"/>
</dbReference>
<keyword evidence="8 16" id="KW-0472">Membrane</keyword>
<feature type="signal peptide" evidence="17">
    <location>
        <begin position="1"/>
        <end position="18"/>
    </location>
</feature>
<evidence type="ECO:0000259" key="18">
    <source>
        <dbReference type="PROSITE" id="PS50011"/>
    </source>
</evidence>
<reference evidence="20 21" key="1">
    <citation type="submission" date="2022-05" db="EMBL/GenBank/DDBJ databases">
        <authorList>
            <consortium name="Genoscope - CEA"/>
            <person name="William W."/>
        </authorList>
    </citation>
    <scope>NUCLEOTIDE SEQUENCE [LARGE SCALE GENOMIC DNA]</scope>
</reference>
<organism evidence="20 21">
    <name type="scientific">Pocillopora meandrina</name>
    <dbReference type="NCBI Taxonomy" id="46732"/>
    <lineage>
        <taxon>Eukaryota</taxon>
        <taxon>Metazoa</taxon>
        <taxon>Cnidaria</taxon>
        <taxon>Anthozoa</taxon>
        <taxon>Hexacorallia</taxon>
        <taxon>Scleractinia</taxon>
        <taxon>Astrocoeniina</taxon>
        <taxon>Pocilloporidae</taxon>
        <taxon>Pocillopora</taxon>
    </lineage>
</organism>
<evidence type="ECO:0000256" key="8">
    <source>
        <dbReference type="ARBA" id="ARBA00023136"/>
    </source>
</evidence>
<dbReference type="PANTHER" id="PTHR11920">
    <property type="entry name" value="GUANYLYL CYCLASE"/>
    <property type="match status" value="1"/>
</dbReference>
<dbReference type="PROSITE" id="PS50125">
    <property type="entry name" value="GUANYLATE_CYCLASE_2"/>
    <property type="match status" value="1"/>
</dbReference>
<keyword evidence="12 14" id="KW-0141">cGMP biosynthesis</keyword>
<evidence type="ECO:0000256" key="10">
    <source>
        <dbReference type="ARBA" id="ARBA00023180"/>
    </source>
</evidence>
<dbReference type="GO" id="GO:0005886">
    <property type="term" value="C:plasma membrane"/>
    <property type="evidence" value="ECO:0007669"/>
    <property type="project" value="TreeGrafter"/>
</dbReference>
<keyword evidence="4 17" id="KW-0732">Signal</keyword>
<keyword evidence="11 13" id="KW-0456">Lyase</keyword>
<dbReference type="CDD" id="cd07302">
    <property type="entry name" value="CHD"/>
    <property type="match status" value="1"/>
</dbReference>
<dbReference type="InterPro" id="IPR001828">
    <property type="entry name" value="ANF_lig-bd_rcpt"/>
</dbReference>
<feature type="domain" description="Protein kinase" evidence="18">
    <location>
        <begin position="521"/>
        <end position="786"/>
    </location>
</feature>
<dbReference type="InterPro" id="IPR011009">
    <property type="entry name" value="Kinase-like_dom_sf"/>
</dbReference>
<dbReference type="SUPFAM" id="SSF55073">
    <property type="entry name" value="Nucleotide cyclase"/>
    <property type="match status" value="1"/>
</dbReference>
<evidence type="ECO:0000256" key="15">
    <source>
        <dbReference type="SAM" id="Coils"/>
    </source>
</evidence>
<dbReference type="InterPro" id="IPR050401">
    <property type="entry name" value="Cyclic_nucleotide_synthase"/>
</dbReference>
<comment type="caution">
    <text evidence="20">The sequence shown here is derived from an EMBL/GenBank/DDBJ whole genome shotgun (WGS) entry which is preliminary data.</text>
</comment>
<dbReference type="InterPro" id="IPR028082">
    <property type="entry name" value="Peripla_BP_I"/>
</dbReference>
<dbReference type="Pfam" id="PF07701">
    <property type="entry name" value="HNOBA"/>
    <property type="match status" value="1"/>
</dbReference>
<dbReference type="InterPro" id="IPR001245">
    <property type="entry name" value="Ser-Thr/Tyr_kinase_cat_dom"/>
</dbReference>
<dbReference type="Pfam" id="PF07714">
    <property type="entry name" value="PK_Tyr_Ser-Thr"/>
    <property type="match status" value="1"/>
</dbReference>
<comment type="subcellular location">
    <subcellularLocation>
        <location evidence="1">Membrane</location>
        <topology evidence="1">Single-pass type I membrane protein</topology>
    </subcellularLocation>
</comment>
<evidence type="ECO:0000256" key="12">
    <source>
        <dbReference type="ARBA" id="ARBA00023293"/>
    </source>
</evidence>
<dbReference type="PROSITE" id="PS50011">
    <property type="entry name" value="PROTEIN_KINASE_DOM"/>
    <property type="match status" value="1"/>
</dbReference>
<dbReference type="GO" id="GO:0004383">
    <property type="term" value="F:guanylate cyclase activity"/>
    <property type="evidence" value="ECO:0007669"/>
    <property type="project" value="UniProtKB-EC"/>
</dbReference>
<feature type="domain" description="Guanylate cyclase" evidence="19">
    <location>
        <begin position="858"/>
        <end position="988"/>
    </location>
</feature>
<evidence type="ECO:0000313" key="21">
    <source>
        <dbReference type="Proteomes" id="UP001159428"/>
    </source>
</evidence>
<dbReference type="EC" id="4.6.1.2" evidence="2 14"/>
<dbReference type="EMBL" id="CALNXJ010000002">
    <property type="protein sequence ID" value="CAH3033211.1"/>
    <property type="molecule type" value="Genomic_DNA"/>
</dbReference>
<evidence type="ECO:0000256" key="9">
    <source>
        <dbReference type="ARBA" id="ARBA00023170"/>
    </source>
</evidence>
<dbReference type="InterPro" id="IPR018297">
    <property type="entry name" value="A/G_cyclase_CS"/>
</dbReference>
<dbReference type="CDD" id="cd06352">
    <property type="entry name" value="PBP1_NPR_GC-like"/>
    <property type="match status" value="1"/>
</dbReference>
<keyword evidence="5" id="KW-0547">Nucleotide-binding</keyword>
<keyword evidence="6 16" id="KW-1133">Transmembrane helix</keyword>
<dbReference type="Gene3D" id="6.10.250.780">
    <property type="match status" value="1"/>
</dbReference>
<dbReference type="PANTHER" id="PTHR11920:SF496">
    <property type="entry name" value="GUANYLATE CYCLASE"/>
    <property type="match status" value="1"/>
</dbReference>
<keyword evidence="7" id="KW-0342">GTP-binding</keyword>
<evidence type="ECO:0000256" key="6">
    <source>
        <dbReference type="ARBA" id="ARBA00022989"/>
    </source>
</evidence>